<comment type="similarity">
    <text evidence="2">Belongs to the adenosylhomocysteinase family.</text>
</comment>
<sequence>MTTGMTPDHTSPHDFASWAEAMSQRTNRSLAGARLVAAPSGMTPDSRRAAQEWGMAVETTCGKTGMATTSFRFDADTPIDEIPDMRDATGLKAMAYAEAHMPVLHNVLSELQREGTDFTGVRIAVCLILEPKTAILLRKLKAAGAIVGVYCGPDSTDPRVAEQLRREGIIVESSRDWTPEQAHDAALRLLDTIEPDIIIDDGASFARLASLERPNLVANLIGVAEETTSGVRAFAGMEAAGALTYPVVAVNDSMLKTGFDNAHGTGETCVTTMQRILGDHAFENARVTVVGYGPVGRGFARRVRALGATVTVCDIDAVAALQAVFDGFAAQDIDDALAEADIVVSATGVRHTITLDHLRLMHEGAIVAVIGGIANEIALDEIPHFVPEVNRDSVELHVPDGPTVTLLADGDGVNYTVGGGNPIEIMDLSFAVQASAVAYLLNHRGELPHHLIRLDAATDRRIADAALKARGYRASHAVADNGYDWRLTRFEENARHSATQPEADTPATKEA</sequence>
<feature type="domain" description="S-adenosyl-L-homocysteine hydrolase NAD binding" evidence="5">
    <location>
        <begin position="261"/>
        <end position="420"/>
    </location>
</feature>
<evidence type="ECO:0000256" key="3">
    <source>
        <dbReference type="ARBA" id="ARBA00022563"/>
    </source>
</evidence>
<dbReference type="InterPro" id="IPR015878">
    <property type="entry name" value="Ado_hCys_hydrolase_NAD-bd"/>
</dbReference>
<dbReference type="SMART" id="SM00996">
    <property type="entry name" value="AdoHcyase"/>
    <property type="match status" value="1"/>
</dbReference>
<dbReference type="Pfam" id="PF05221">
    <property type="entry name" value="AdoHcyase"/>
    <property type="match status" value="2"/>
</dbReference>
<dbReference type="InterPro" id="IPR042172">
    <property type="entry name" value="Adenosylhomocyst_ase-like_sf"/>
</dbReference>
<dbReference type="EMBL" id="RZUG01000001">
    <property type="protein sequence ID" value="KAA8826682.1"/>
    <property type="molecule type" value="Genomic_DNA"/>
</dbReference>
<gene>
    <name evidence="6" type="ORF">EMO92_00390</name>
</gene>
<dbReference type="AlphaFoldDB" id="A0A5J5EAU8"/>
<keyword evidence="3" id="KW-0554">One-carbon metabolism</keyword>
<dbReference type="RefSeq" id="WP_150334980.1">
    <property type="nucleotide sequence ID" value="NZ_RZUG01000001.1"/>
</dbReference>
<evidence type="ECO:0000259" key="5">
    <source>
        <dbReference type="SMART" id="SM00997"/>
    </source>
</evidence>
<dbReference type="SUPFAM" id="SSF51735">
    <property type="entry name" value="NAD(P)-binding Rossmann-fold domains"/>
    <property type="match status" value="1"/>
</dbReference>
<dbReference type="GO" id="GO:0033353">
    <property type="term" value="P:S-adenosylmethionine cycle"/>
    <property type="evidence" value="ECO:0007669"/>
    <property type="project" value="TreeGrafter"/>
</dbReference>
<dbReference type="SUPFAM" id="SSF52283">
    <property type="entry name" value="Formate/glycerate dehydrogenase catalytic domain-like"/>
    <property type="match status" value="1"/>
</dbReference>
<dbReference type="PANTHER" id="PTHR23420:SF0">
    <property type="entry name" value="ADENOSYLHOMOCYSTEINASE"/>
    <property type="match status" value="1"/>
</dbReference>
<evidence type="ECO:0000256" key="2">
    <source>
        <dbReference type="ARBA" id="ARBA00007122"/>
    </source>
</evidence>
<dbReference type="Proteomes" id="UP000326251">
    <property type="component" value="Unassembled WGS sequence"/>
</dbReference>
<dbReference type="GO" id="GO:0005829">
    <property type="term" value="C:cytosol"/>
    <property type="evidence" value="ECO:0007669"/>
    <property type="project" value="TreeGrafter"/>
</dbReference>
<dbReference type="InterPro" id="IPR036291">
    <property type="entry name" value="NAD(P)-bd_dom_sf"/>
</dbReference>
<name>A0A5J5EAU8_9BIFI</name>
<evidence type="ECO:0000313" key="6">
    <source>
        <dbReference type="EMBL" id="KAA8826682.1"/>
    </source>
</evidence>
<proteinExistence type="inferred from homology"/>
<reference evidence="6 7" key="1">
    <citation type="journal article" date="2019" name="Syst. Appl. Microbiol.">
        <title>Characterization of Bifidobacterium species in feaces of the Egyptian fruit bat: Description of B. vespertilionis sp. nov. and B. rousetti sp. nov.</title>
        <authorList>
            <person name="Modesto M."/>
            <person name="Satti M."/>
            <person name="Watanabe K."/>
            <person name="Puglisi E."/>
            <person name="Morelli L."/>
            <person name="Huang C.-H."/>
            <person name="Liou J.-S."/>
            <person name="Miyashita M."/>
            <person name="Tamura T."/>
            <person name="Saito S."/>
            <person name="Mori K."/>
            <person name="Huang L."/>
            <person name="Sciavilla P."/>
            <person name="Sandri C."/>
            <person name="Spiezio C."/>
            <person name="Vitali F."/>
            <person name="Cavalieri D."/>
            <person name="Perpetuini G."/>
            <person name="Tofalo R."/>
            <person name="Bonetti A."/>
            <person name="Arita M."/>
            <person name="Mattarelli P."/>
        </authorList>
    </citation>
    <scope>NUCLEOTIDE SEQUENCE [LARGE SCALE GENOMIC DNA]</scope>
    <source>
        <strain evidence="6 7">RST19</strain>
    </source>
</reference>
<dbReference type="GO" id="GO:0006730">
    <property type="term" value="P:one-carbon metabolic process"/>
    <property type="evidence" value="ECO:0007669"/>
    <property type="project" value="UniProtKB-KW"/>
</dbReference>
<evidence type="ECO:0000256" key="4">
    <source>
        <dbReference type="ARBA" id="ARBA00023027"/>
    </source>
</evidence>
<dbReference type="Gene3D" id="3.40.50.1480">
    <property type="entry name" value="Adenosylhomocysteinase-like"/>
    <property type="match status" value="1"/>
</dbReference>
<protein>
    <submittedName>
        <fullName evidence="6">Adenosylhomocysteinase</fullName>
        <ecNumber evidence="6">3.3.1.1</ecNumber>
    </submittedName>
</protein>
<evidence type="ECO:0000256" key="1">
    <source>
        <dbReference type="ARBA" id="ARBA00001911"/>
    </source>
</evidence>
<dbReference type="Pfam" id="PF00670">
    <property type="entry name" value="AdoHcyase_NAD"/>
    <property type="match status" value="1"/>
</dbReference>
<dbReference type="SMART" id="SM00997">
    <property type="entry name" value="AdoHcyase_NAD"/>
    <property type="match status" value="1"/>
</dbReference>
<evidence type="ECO:0000313" key="7">
    <source>
        <dbReference type="Proteomes" id="UP000326251"/>
    </source>
</evidence>
<comment type="caution">
    <text evidence="6">The sequence shown here is derived from an EMBL/GenBank/DDBJ whole genome shotgun (WGS) entry which is preliminary data.</text>
</comment>
<dbReference type="EC" id="3.3.1.1" evidence="6"/>
<dbReference type="Gene3D" id="3.40.50.720">
    <property type="entry name" value="NAD(P)-binding Rossmann-like Domain"/>
    <property type="match status" value="1"/>
</dbReference>
<dbReference type="InterPro" id="IPR000043">
    <property type="entry name" value="Adenosylhomocysteinase-like"/>
</dbReference>
<dbReference type="GO" id="GO:0004013">
    <property type="term" value="F:adenosylhomocysteinase activity"/>
    <property type="evidence" value="ECO:0007669"/>
    <property type="project" value="TreeGrafter"/>
</dbReference>
<keyword evidence="6" id="KW-0378">Hydrolase</keyword>
<comment type="cofactor">
    <cofactor evidence="1">
        <name>NAD(+)</name>
        <dbReference type="ChEBI" id="CHEBI:57540"/>
    </cofactor>
</comment>
<dbReference type="NCBIfam" id="NF004005">
    <property type="entry name" value="PRK05476.2-3"/>
    <property type="match status" value="1"/>
</dbReference>
<dbReference type="NCBIfam" id="NF004009">
    <property type="entry name" value="PRK05476.3-2"/>
    <property type="match status" value="1"/>
</dbReference>
<dbReference type="PANTHER" id="PTHR23420">
    <property type="entry name" value="ADENOSYLHOMOCYSTEINASE"/>
    <property type="match status" value="1"/>
</dbReference>
<accession>A0A5J5EAU8</accession>
<organism evidence="6 7">
    <name type="scientific">Bifidobacterium reuteri</name>
    <dbReference type="NCBI Taxonomy" id="983706"/>
    <lineage>
        <taxon>Bacteria</taxon>
        <taxon>Bacillati</taxon>
        <taxon>Actinomycetota</taxon>
        <taxon>Actinomycetes</taxon>
        <taxon>Bifidobacteriales</taxon>
        <taxon>Bifidobacteriaceae</taxon>
        <taxon>Bifidobacterium</taxon>
    </lineage>
</organism>
<keyword evidence="4" id="KW-0520">NAD</keyword>